<dbReference type="InterPro" id="IPR036723">
    <property type="entry name" value="Alpha-catenin/vinculin-like_sf"/>
</dbReference>
<keyword evidence="6" id="KW-0965">Cell junction</keyword>
<proteinExistence type="inferred from homology"/>
<dbReference type="GeneID" id="115924322"/>
<dbReference type="RefSeq" id="XP_030842307.1">
    <property type="nucleotide sequence ID" value="XM_030986447.1"/>
</dbReference>
<dbReference type="PANTHER" id="PTHR18914:SF30">
    <property type="entry name" value="VINCULIN_ALPHA-CATENIN FAMILY MEMBER 1"/>
    <property type="match status" value="1"/>
</dbReference>
<protein>
    <recommendedName>
        <fullName evidence="10">Vinculin</fullName>
    </recommendedName>
</protein>
<dbReference type="InParanoid" id="A0A7M7SZB8"/>
<dbReference type="GO" id="GO:0005737">
    <property type="term" value="C:cytoplasm"/>
    <property type="evidence" value="ECO:0007669"/>
    <property type="project" value="UniProtKB-SubCell"/>
</dbReference>
<evidence type="ECO:0000256" key="2">
    <source>
        <dbReference type="ARBA" id="ARBA00004496"/>
    </source>
</evidence>
<keyword evidence="9" id="KW-1185">Reference proteome</keyword>
<dbReference type="PRINTS" id="PR00805">
    <property type="entry name" value="ALPHACATENIN"/>
</dbReference>
<evidence type="ECO:0000256" key="7">
    <source>
        <dbReference type="SAM" id="MobiDB-lite"/>
    </source>
</evidence>
<comment type="subcellular location">
    <subcellularLocation>
        <location evidence="1">Cell junction</location>
    </subcellularLocation>
    <subcellularLocation>
        <location evidence="2">Cytoplasm</location>
    </subcellularLocation>
</comment>
<evidence type="ECO:0000256" key="5">
    <source>
        <dbReference type="ARBA" id="ARBA00022889"/>
    </source>
</evidence>
<dbReference type="GO" id="GO:0016342">
    <property type="term" value="C:catenin complex"/>
    <property type="evidence" value="ECO:0000318"/>
    <property type="project" value="GO_Central"/>
</dbReference>
<dbReference type="GO" id="GO:0005912">
    <property type="term" value="C:adherens junction"/>
    <property type="evidence" value="ECO:0000318"/>
    <property type="project" value="GO_Central"/>
</dbReference>
<feature type="compositionally biased region" description="Basic residues" evidence="7">
    <location>
        <begin position="1"/>
        <end position="19"/>
    </location>
</feature>
<evidence type="ECO:0008006" key="10">
    <source>
        <dbReference type="Google" id="ProtNLM"/>
    </source>
</evidence>
<evidence type="ECO:0000256" key="4">
    <source>
        <dbReference type="ARBA" id="ARBA00022490"/>
    </source>
</evidence>
<evidence type="ECO:0000313" key="8">
    <source>
        <dbReference type="EnsemblMetazoa" id="XP_030842307"/>
    </source>
</evidence>
<comment type="similarity">
    <text evidence="3">Belongs to the vinculin/alpha-catenin family.</text>
</comment>
<evidence type="ECO:0000256" key="1">
    <source>
        <dbReference type="ARBA" id="ARBA00004282"/>
    </source>
</evidence>
<feature type="region of interest" description="Disordered" evidence="7">
    <location>
        <begin position="1"/>
        <end position="35"/>
    </location>
</feature>
<keyword evidence="5" id="KW-0130">Cell adhesion</keyword>
<keyword evidence="4" id="KW-0963">Cytoplasm</keyword>
<dbReference type="Pfam" id="PF01044">
    <property type="entry name" value="Vinculin"/>
    <property type="match status" value="1"/>
</dbReference>
<dbReference type="AlphaFoldDB" id="A0A7M7SZB8"/>
<dbReference type="KEGG" id="spu:115924322"/>
<accession>A0A7M7SZB8</accession>
<evidence type="ECO:0000256" key="3">
    <source>
        <dbReference type="ARBA" id="ARBA00008376"/>
    </source>
</evidence>
<dbReference type="InterPro" id="IPR006077">
    <property type="entry name" value="Vinculin/catenin"/>
</dbReference>
<dbReference type="Gene3D" id="1.20.120.230">
    <property type="entry name" value="Alpha-catenin/vinculin-like"/>
    <property type="match status" value="1"/>
</dbReference>
<sequence length="677" mass="75469">MFKKSTSRKKGTATSSRHRKEVENRGHHGRGVQSTIQTRSIERALAPIAAQVSQLIILNETAEREGGKLPNLIPFAQTVLRATEELVQVGHKMARDTDDEKLQREMPEVCDASIAAGRSMLMAVQRLQAEPLSEPARDNMVTAARRLLETTMKVLLISDDAEVHRILDTCDWVTEGLQNMRAVGSMKELVTTFKDFTESVLTLCDLCDKRQQDLNDPQKKERILSALSGLKRAMPLLNSSMQSYVKYPTNVQAKASRDYSCKQVGECVRQITEALTQASSRGQNTVTHERPGHFAHNMEKLVELLSPNMRFKLDKGFDDVLEQTVRHGMSIAASSREDIRDEIVSVCKQILQLRSDVMKDLEALQDNPSYSQLNSDFKESCERLAHDLLTLESLAKGALVHQVVDAFTETTEPLDRLVKTSTVRLKEKGPLREDICTKLLQPLDDAFHDHADGLLQMASFVAASCVDSNQGQEILTLVSNMEQLDADVFPSCLAVRRDLTNKGAVEHLKLVRREWHSGVHQLVDIVDALIEARRFLEVSESCLEKDVEECRQAGLISDAELLSEAVSNILGRCKRVLQVAKQHQDQNEDAVYRNGLQVFISQLENALPLVKNGGHYSVGNIQNKRAMAALSEHNYHLMQCVHNLCSGLDASNHPDILSPLRGGVRGHQATANQDSLG</sequence>
<dbReference type="GO" id="GO:0016477">
    <property type="term" value="P:cell migration"/>
    <property type="evidence" value="ECO:0000318"/>
    <property type="project" value="GO_Central"/>
</dbReference>
<name>A0A7M7SZB8_STRPU</name>
<evidence type="ECO:0000313" key="9">
    <source>
        <dbReference type="Proteomes" id="UP000007110"/>
    </source>
</evidence>
<dbReference type="Gene3D" id="1.20.120.810">
    <property type="entry name" value="Vinculin, Vh2 four-helix bundle"/>
    <property type="match status" value="2"/>
</dbReference>
<dbReference type="InterPro" id="IPR001033">
    <property type="entry name" value="Alpha_catenin"/>
</dbReference>
<dbReference type="Proteomes" id="UP000007110">
    <property type="component" value="Unassembled WGS sequence"/>
</dbReference>
<dbReference type="EnsemblMetazoa" id="XM_030986447">
    <property type="protein sequence ID" value="XP_030842307"/>
    <property type="gene ID" value="LOC115924322"/>
</dbReference>
<dbReference type="OMA" id="WAHETED"/>
<dbReference type="SUPFAM" id="SSF47220">
    <property type="entry name" value="alpha-catenin/vinculin-like"/>
    <property type="match status" value="3"/>
</dbReference>
<dbReference type="GO" id="GO:0008013">
    <property type="term" value="F:beta-catenin binding"/>
    <property type="evidence" value="ECO:0000318"/>
    <property type="project" value="GO_Central"/>
</dbReference>
<dbReference type="GO" id="GO:0098609">
    <property type="term" value="P:cell-cell adhesion"/>
    <property type="evidence" value="ECO:0000318"/>
    <property type="project" value="GO_Central"/>
</dbReference>
<dbReference type="GO" id="GO:0045296">
    <property type="term" value="F:cadherin binding"/>
    <property type="evidence" value="ECO:0007669"/>
    <property type="project" value="InterPro"/>
</dbReference>
<evidence type="ECO:0000256" key="6">
    <source>
        <dbReference type="ARBA" id="ARBA00022949"/>
    </source>
</evidence>
<organism evidence="8 9">
    <name type="scientific">Strongylocentrotus purpuratus</name>
    <name type="common">Purple sea urchin</name>
    <dbReference type="NCBI Taxonomy" id="7668"/>
    <lineage>
        <taxon>Eukaryota</taxon>
        <taxon>Metazoa</taxon>
        <taxon>Echinodermata</taxon>
        <taxon>Eleutherozoa</taxon>
        <taxon>Echinozoa</taxon>
        <taxon>Echinoidea</taxon>
        <taxon>Euechinoidea</taxon>
        <taxon>Echinacea</taxon>
        <taxon>Camarodonta</taxon>
        <taxon>Echinidea</taxon>
        <taxon>Strongylocentrotidae</taxon>
        <taxon>Strongylocentrotus</taxon>
    </lineage>
</organism>
<dbReference type="PANTHER" id="PTHR18914">
    <property type="entry name" value="ALPHA CATENIN"/>
    <property type="match status" value="1"/>
</dbReference>
<dbReference type="GO" id="GO:0051015">
    <property type="term" value="F:actin filament binding"/>
    <property type="evidence" value="ECO:0000318"/>
    <property type="project" value="GO_Central"/>
</dbReference>
<reference evidence="8" key="2">
    <citation type="submission" date="2021-01" db="UniProtKB">
        <authorList>
            <consortium name="EnsemblMetazoa"/>
        </authorList>
    </citation>
    <scope>IDENTIFICATION</scope>
</reference>
<dbReference type="OrthoDB" id="29742at2759"/>
<reference evidence="9" key="1">
    <citation type="submission" date="2015-02" db="EMBL/GenBank/DDBJ databases">
        <title>Genome sequencing for Strongylocentrotus purpuratus.</title>
        <authorList>
            <person name="Murali S."/>
            <person name="Liu Y."/>
            <person name="Vee V."/>
            <person name="English A."/>
            <person name="Wang M."/>
            <person name="Skinner E."/>
            <person name="Han Y."/>
            <person name="Muzny D.M."/>
            <person name="Worley K.C."/>
            <person name="Gibbs R.A."/>
        </authorList>
    </citation>
    <scope>NUCLEOTIDE SEQUENCE</scope>
</reference>